<keyword evidence="3" id="KW-1185">Reference proteome</keyword>
<protein>
    <submittedName>
        <fullName evidence="2">Uncharacterized protein</fullName>
    </submittedName>
</protein>
<dbReference type="EMBL" id="BMAR01000001">
    <property type="protein sequence ID" value="GFR40771.1"/>
    <property type="molecule type" value="Genomic_DNA"/>
</dbReference>
<feature type="region of interest" description="Disordered" evidence="1">
    <location>
        <begin position="1"/>
        <end position="48"/>
    </location>
</feature>
<organism evidence="2 3">
    <name type="scientific">Astrephomene gubernaculifera</name>
    <dbReference type="NCBI Taxonomy" id="47775"/>
    <lineage>
        <taxon>Eukaryota</taxon>
        <taxon>Viridiplantae</taxon>
        <taxon>Chlorophyta</taxon>
        <taxon>core chlorophytes</taxon>
        <taxon>Chlorophyceae</taxon>
        <taxon>CS clade</taxon>
        <taxon>Chlamydomonadales</taxon>
        <taxon>Astrephomenaceae</taxon>
        <taxon>Astrephomene</taxon>
    </lineage>
</organism>
<dbReference type="Proteomes" id="UP001054857">
    <property type="component" value="Unassembled WGS sequence"/>
</dbReference>
<feature type="compositionally biased region" description="Low complexity" evidence="1">
    <location>
        <begin position="78"/>
        <end position="93"/>
    </location>
</feature>
<feature type="compositionally biased region" description="Pro residues" evidence="1">
    <location>
        <begin position="37"/>
        <end position="46"/>
    </location>
</feature>
<gene>
    <name evidence="2" type="ORF">Agub_g1385</name>
</gene>
<evidence type="ECO:0000256" key="1">
    <source>
        <dbReference type="SAM" id="MobiDB-lite"/>
    </source>
</evidence>
<proteinExistence type="predicted"/>
<evidence type="ECO:0000313" key="3">
    <source>
        <dbReference type="Proteomes" id="UP001054857"/>
    </source>
</evidence>
<evidence type="ECO:0000313" key="2">
    <source>
        <dbReference type="EMBL" id="GFR40771.1"/>
    </source>
</evidence>
<feature type="non-terminal residue" evidence="2">
    <location>
        <position position="282"/>
    </location>
</feature>
<dbReference type="AlphaFoldDB" id="A0AAD3DIT8"/>
<sequence length="282" mass="28502">MKDDVASDDSSSDDSSDGDSSDDDDSESMGAATAASPPRPPRPLPRPALHLGPAELLLLAIHPAVLGGDGAGAGQAGAAGEAAAGGDDPTAAGRGRKSSNDNNNITSMRGHCNLPQPQPAPPPHRRRSHPPPRLTHLFLELPFKPHGRDAAATTTALCVLLAALRGAVPGLAAGGVRSGSSGSGVASTAGAQLEVLGVCFSPGEYLAVVAQGGSERLGPLVPLWGQVVGGLAELMLSRPSLRELHLSCPPGLLTPAHVERLQRAAADPGPRRARRLAVLMGG</sequence>
<accession>A0AAD3DIT8</accession>
<reference evidence="2 3" key="1">
    <citation type="journal article" date="2021" name="Sci. Rep.">
        <title>Genome sequencing of the multicellular alga Astrephomene provides insights into convergent evolution of germ-soma differentiation.</title>
        <authorList>
            <person name="Yamashita S."/>
            <person name="Yamamoto K."/>
            <person name="Matsuzaki R."/>
            <person name="Suzuki S."/>
            <person name="Yamaguchi H."/>
            <person name="Hirooka S."/>
            <person name="Minakuchi Y."/>
            <person name="Miyagishima S."/>
            <person name="Kawachi M."/>
            <person name="Toyoda A."/>
            <person name="Nozaki H."/>
        </authorList>
    </citation>
    <scope>NUCLEOTIDE SEQUENCE [LARGE SCALE GENOMIC DNA]</scope>
    <source>
        <strain evidence="2 3">NIES-4017</strain>
    </source>
</reference>
<feature type="region of interest" description="Disordered" evidence="1">
    <location>
        <begin position="71"/>
        <end position="132"/>
    </location>
</feature>
<feature type="compositionally biased region" description="Acidic residues" evidence="1">
    <location>
        <begin position="1"/>
        <end position="27"/>
    </location>
</feature>
<name>A0AAD3DIT8_9CHLO</name>
<comment type="caution">
    <text evidence="2">The sequence shown here is derived from an EMBL/GenBank/DDBJ whole genome shotgun (WGS) entry which is preliminary data.</text>
</comment>